<organism evidence="2 3">
    <name type="scientific">Aphis craccivora</name>
    <name type="common">Cowpea aphid</name>
    <dbReference type="NCBI Taxonomy" id="307492"/>
    <lineage>
        <taxon>Eukaryota</taxon>
        <taxon>Metazoa</taxon>
        <taxon>Ecdysozoa</taxon>
        <taxon>Arthropoda</taxon>
        <taxon>Hexapoda</taxon>
        <taxon>Insecta</taxon>
        <taxon>Pterygota</taxon>
        <taxon>Neoptera</taxon>
        <taxon>Paraneoptera</taxon>
        <taxon>Hemiptera</taxon>
        <taxon>Sternorrhyncha</taxon>
        <taxon>Aphidomorpha</taxon>
        <taxon>Aphidoidea</taxon>
        <taxon>Aphididae</taxon>
        <taxon>Aphidini</taxon>
        <taxon>Aphis</taxon>
        <taxon>Aphis</taxon>
    </lineage>
</organism>
<feature type="transmembrane region" description="Helical" evidence="1">
    <location>
        <begin position="12"/>
        <end position="29"/>
    </location>
</feature>
<name>A0A6G0YQC5_APHCR</name>
<sequence>MNAKKVLDKPMLQMVYFAMTQSILCYGLTAWGGQFLNKNKLFYRIFLYFTYKLNLINFKQSSYITHQKYNLLSQHSKHYNPIGRYFTKPRLDLLNDISSYIMNCKSPELSYY</sequence>
<keyword evidence="2" id="KW-0548">Nucleotidyltransferase</keyword>
<dbReference type="GO" id="GO:0003964">
    <property type="term" value="F:RNA-directed DNA polymerase activity"/>
    <property type="evidence" value="ECO:0007669"/>
    <property type="project" value="UniProtKB-KW"/>
</dbReference>
<keyword evidence="1" id="KW-0812">Transmembrane</keyword>
<proteinExistence type="predicted"/>
<keyword evidence="2" id="KW-0808">Transferase</keyword>
<dbReference type="EMBL" id="VUJU01002894">
    <property type="protein sequence ID" value="KAF0759775.1"/>
    <property type="molecule type" value="Genomic_DNA"/>
</dbReference>
<keyword evidence="2" id="KW-0695">RNA-directed DNA polymerase</keyword>
<keyword evidence="3" id="KW-1185">Reference proteome</keyword>
<evidence type="ECO:0000256" key="1">
    <source>
        <dbReference type="SAM" id="Phobius"/>
    </source>
</evidence>
<keyword evidence="1" id="KW-0472">Membrane</keyword>
<dbReference type="Proteomes" id="UP000478052">
    <property type="component" value="Unassembled WGS sequence"/>
</dbReference>
<reference evidence="2 3" key="1">
    <citation type="submission" date="2019-08" db="EMBL/GenBank/DDBJ databases">
        <title>Whole genome of Aphis craccivora.</title>
        <authorList>
            <person name="Voronova N.V."/>
            <person name="Shulinski R.S."/>
            <person name="Bandarenka Y.V."/>
            <person name="Zhorov D.G."/>
            <person name="Warner D."/>
        </authorList>
    </citation>
    <scope>NUCLEOTIDE SEQUENCE [LARGE SCALE GENOMIC DNA]</scope>
    <source>
        <strain evidence="2">180601</strain>
        <tissue evidence="2">Whole Body</tissue>
    </source>
</reference>
<keyword evidence="1" id="KW-1133">Transmembrane helix</keyword>
<comment type="caution">
    <text evidence="2">The sequence shown here is derived from an EMBL/GenBank/DDBJ whole genome shotgun (WGS) entry which is preliminary data.</text>
</comment>
<evidence type="ECO:0000313" key="2">
    <source>
        <dbReference type="EMBL" id="KAF0759775.1"/>
    </source>
</evidence>
<dbReference type="AlphaFoldDB" id="A0A6G0YQC5"/>
<protein>
    <submittedName>
        <fullName evidence="2">Putative RNA-directed DNA polymerase</fullName>
    </submittedName>
</protein>
<accession>A0A6G0YQC5</accession>
<gene>
    <name evidence="2" type="ORF">FWK35_00023305</name>
</gene>
<evidence type="ECO:0000313" key="3">
    <source>
        <dbReference type="Proteomes" id="UP000478052"/>
    </source>
</evidence>